<dbReference type="PROSITE" id="PS51257">
    <property type="entry name" value="PROKAR_LIPOPROTEIN"/>
    <property type="match status" value="1"/>
</dbReference>
<dbReference type="InterPro" id="IPR025294">
    <property type="entry name" value="DUF4156"/>
</dbReference>
<keyword evidence="3" id="KW-1185">Reference proteome</keyword>
<organism evidence="2 3">
    <name type="scientific">Alkalimarinus sediminis</name>
    <dbReference type="NCBI Taxonomy" id="1632866"/>
    <lineage>
        <taxon>Bacteria</taxon>
        <taxon>Pseudomonadati</taxon>
        <taxon>Pseudomonadota</taxon>
        <taxon>Gammaproteobacteria</taxon>
        <taxon>Alteromonadales</taxon>
        <taxon>Alteromonadaceae</taxon>
        <taxon>Alkalimarinus</taxon>
    </lineage>
</organism>
<keyword evidence="1" id="KW-0732">Signal</keyword>
<proteinExistence type="predicted"/>
<dbReference type="Pfam" id="PF13698">
    <property type="entry name" value="DUF4156"/>
    <property type="match status" value="1"/>
</dbReference>
<feature type="signal peptide" evidence="1">
    <location>
        <begin position="1"/>
        <end position="20"/>
    </location>
</feature>
<reference evidence="2" key="1">
    <citation type="submission" date="2022-07" db="EMBL/GenBank/DDBJ databases">
        <title>Alkalimarinus sp. nov., isolated from gut of a Alitta virens.</title>
        <authorList>
            <person name="Yang A.I."/>
            <person name="Shin N.-R."/>
        </authorList>
    </citation>
    <scope>NUCLEOTIDE SEQUENCE</scope>
    <source>
        <strain evidence="2">FA028</strain>
    </source>
</reference>
<gene>
    <name evidence="2" type="ORF">NNL22_16880</name>
</gene>
<dbReference type="EMBL" id="CP101527">
    <property type="protein sequence ID" value="UZW74672.1"/>
    <property type="molecule type" value="Genomic_DNA"/>
</dbReference>
<evidence type="ECO:0000256" key="1">
    <source>
        <dbReference type="SAM" id="SignalP"/>
    </source>
</evidence>
<sequence length="112" mass="12610">MMKKILTYLSCFLLSSCSLITINAIQQDANSVRVFEDYSSVEDCQFIHEVIGTEGHWYNYLFISNRDLTQGALNDLKNRARALGGNAVHVHTNMFFSTSVTMLGQAYSCSNE</sequence>
<dbReference type="RefSeq" id="WP_251810099.1">
    <property type="nucleotide sequence ID" value="NZ_CP101527.1"/>
</dbReference>
<dbReference type="AlphaFoldDB" id="A0A9E8HI85"/>
<accession>A0A9E8HI85</accession>
<evidence type="ECO:0000313" key="2">
    <source>
        <dbReference type="EMBL" id="UZW74672.1"/>
    </source>
</evidence>
<dbReference type="Proteomes" id="UP001164472">
    <property type="component" value="Chromosome"/>
</dbReference>
<evidence type="ECO:0000313" key="3">
    <source>
        <dbReference type="Proteomes" id="UP001164472"/>
    </source>
</evidence>
<feature type="chain" id="PRO_5039659269" evidence="1">
    <location>
        <begin position="21"/>
        <end position="112"/>
    </location>
</feature>
<protein>
    <submittedName>
        <fullName evidence="2">DUF4156 domain-containing protein</fullName>
    </submittedName>
</protein>
<name>A0A9E8HI85_9ALTE</name>
<dbReference type="KEGG" id="asem:NNL22_16880"/>